<protein>
    <submittedName>
        <fullName evidence="1">Transporter</fullName>
    </submittedName>
</protein>
<dbReference type="InterPro" id="IPR025737">
    <property type="entry name" value="FApF"/>
</dbReference>
<dbReference type="RefSeq" id="WP_261733884.1">
    <property type="nucleotide sequence ID" value="NZ_JAODOQ010000001.1"/>
</dbReference>
<dbReference type="InterPro" id="IPR036709">
    <property type="entry name" value="Autotransporte_beta_dom_sf"/>
</dbReference>
<name>A0ABT2P5A5_9GAMM</name>
<keyword evidence="2" id="KW-1185">Reference proteome</keyword>
<accession>A0ABT2P5A5</accession>
<dbReference type="EMBL" id="JAODOQ010000001">
    <property type="protein sequence ID" value="MCT8987637.1"/>
    <property type="molecule type" value="Genomic_DNA"/>
</dbReference>
<proteinExistence type="predicted"/>
<dbReference type="Pfam" id="PF13557">
    <property type="entry name" value="Phenol_MetA_deg"/>
    <property type="match status" value="1"/>
</dbReference>
<gene>
    <name evidence="1" type="ORF">N4T56_15630</name>
</gene>
<organism evidence="1 2">
    <name type="scientific">Shewanella phaeophyticola</name>
    <dbReference type="NCBI Taxonomy" id="2978345"/>
    <lineage>
        <taxon>Bacteria</taxon>
        <taxon>Pseudomonadati</taxon>
        <taxon>Pseudomonadota</taxon>
        <taxon>Gammaproteobacteria</taxon>
        <taxon>Alteromonadales</taxon>
        <taxon>Shewanellaceae</taxon>
        <taxon>Shewanella</taxon>
    </lineage>
</organism>
<dbReference type="Gene3D" id="2.40.128.130">
    <property type="entry name" value="Autotransporter beta-domain"/>
    <property type="match status" value="1"/>
</dbReference>
<sequence length="298" mass="32493">MKKNTNLLSGGTYSTAVGLILINLMAAQYANAGYVPLAFIGLHDYDLPVNFEPFNAIVEYAYVQNTNERFDSNGDKVDTSSLTEVASFTKYAHFFTVDALPDVGLGFEFVPTFVSVEGDEIRVSGIGDPLVGIAGWMKPNENSTLGIQSYISIPVGDNDVSANNWGSFTQLFAAYKIDKISLDAHLGAMFRTTTRVTGEPNIDAGNTYHASVRVAYRVNDIFEPFIGANYQNTKKSTYENSGTTVDILNSNSNEVTLGAGTMAYLSSNMHASLWYDVGLDGENTSVTNAIFARFSYVW</sequence>
<dbReference type="SUPFAM" id="SSF103515">
    <property type="entry name" value="Autotransporter"/>
    <property type="match status" value="1"/>
</dbReference>
<evidence type="ECO:0000313" key="1">
    <source>
        <dbReference type="EMBL" id="MCT8987637.1"/>
    </source>
</evidence>
<comment type="caution">
    <text evidence="1">The sequence shown here is derived from an EMBL/GenBank/DDBJ whole genome shotgun (WGS) entry which is preliminary data.</text>
</comment>
<dbReference type="Proteomes" id="UP001431192">
    <property type="component" value="Unassembled WGS sequence"/>
</dbReference>
<reference evidence="1" key="1">
    <citation type="submission" date="2022-09" db="EMBL/GenBank/DDBJ databases">
        <title>Shewanella sp. KJ10-1 sp.nov, isolated from marine algae.</title>
        <authorList>
            <person name="Butt M."/>
            <person name="Lee J.K."/>
            <person name="Kim J.M."/>
            <person name="Choi D.G."/>
        </authorList>
    </citation>
    <scope>NUCLEOTIDE SEQUENCE</scope>
    <source>
        <strain evidence="1">KJ10-1</strain>
    </source>
</reference>
<evidence type="ECO:0000313" key="2">
    <source>
        <dbReference type="Proteomes" id="UP001431192"/>
    </source>
</evidence>